<dbReference type="EMBL" id="FUZI01000001">
    <property type="protein sequence ID" value="SKC30718.1"/>
    <property type="molecule type" value="Genomic_DNA"/>
</dbReference>
<keyword evidence="1" id="KW-0472">Membrane</keyword>
<keyword evidence="1" id="KW-0812">Transmembrane</keyword>
<gene>
    <name evidence="2" type="ORF">CZ809_00195</name>
</gene>
<evidence type="ECO:0000256" key="1">
    <source>
        <dbReference type="SAM" id="Phobius"/>
    </source>
</evidence>
<feature type="transmembrane region" description="Helical" evidence="1">
    <location>
        <begin position="36"/>
        <end position="57"/>
    </location>
</feature>
<organism evidence="2 3">
    <name type="scientific">Photobacterium piscicola</name>
    <dbReference type="NCBI Taxonomy" id="1378299"/>
    <lineage>
        <taxon>Bacteria</taxon>
        <taxon>Pseudomonadati</taxon>
        <taxon>Pseudomonadota</taxon>
        <taxon>Gammaproteobacteria</taxon>
        <taxon>Vibrionales</taxon>
        <taxon>Vibrionaceae</taxon>
        <taxon>Photobacterium</taxon>
    </lineage>
</organism>
<dbReference type="RefSeq" id="WP_080155581.1">
    <property type="nucleotide sequence ID" value="NZ_FUZI01000001.1"/>
</dbReference>
<evidence type="ECO:0008006" key="4">
    <source>
        <dbReference type="Google" id="ProtNLM"/>
    </source>
</evidence>
<keyword evidence="1" id="KW-1133">Transmembrane helix</keyword>
<sequence length="195" mass="22216">MFKHIAVLLSIILLTFGTYLSKFGVPDDTSSWANLGSFSGGTAAVLIALYGVIYTIWQHKNSKSKYTIEDHVRLMRTYKSAHSGGYTNKGYEFLKWLWPGAVSQLTRDGKATVDDILKNSNLNEMAQWKRSLLKIERKLIAQFVNEMSREELKLAWLYCLIDELPKEYKNAIAPKWSEVPLSDSERSLFDAVKNA</sequence>
<accession>A0A1T5HV64</accession>
<protein>
    <recommendedName>
        <fullName evidence="4">DUF4760 domain-containing protein</fullName>
    </recommendedName>
</protein>
<reference evidence="2 3" key="1">
    <citation type="submission" date="2017-02" db="EMBL/GenBank/DDBJ databases">
        <authorList>
            <person name="Peterson S.W."/>
        </authorList>
    </citation>
    <scope>NUCLEOTIDE SEQUENCE [LARGE SCALE GENOMIC DNA]</scope>
    <source>
        <strain evidence="3">type strain: NCCB 100098</strain>
    </source>
</reference>
<evidence type="ECO:0000313" key="2">
    <source>
        <dbReference type="EMBL" id="SKC30718.1"/>
    </source>
</evidence>
<name>A0A1T5HV64_9GAMM</name>
<dbReference type="OrthoDB" id="7066917at2"/>
<dbReference type="Proteomes" id="UP000189966">
    <property type="component" value="Unassembled WGS sequence"/>
</dbReference>
<evidence type="ECO:0000313" key="3">
    <source>
        <dbReference type="Proteomes" id="UP000189966"/>
    </source>
</evidence>
<dbReference type="AlphaFoldDB" id="A0A1T5HV64"/>
<proteinExistence type="predicted"/>